<gene>
    <name evidence="1" type="ORF">PLOB_00034424</name>
</gene>
<dbReference type="EMBL" id="CALNXK010000047">
    <property type="protein sequence ID" value="CAH3130108.1"/>
    <property type="molecule type" value="Genomic_DNA"/>
</dbReference>
<evidence type="ECO:0000313" key="2">
    <source>
        <dbReference type="Proteomes" id="UP001159405"/>
    </source>
</evidence>
<proteinExistence type="predicted"/>
<accession>A0ABN8P223</accession>
<organism evidence="1 2">
    <name type="scientific">Porites lobata</name>
    <dbReference type="NCBI Taxonomy" id="104759"/>
    <lineage>
        <taxon>Eukaryota</taxon>
        <taxon>Metazoa</taxon>
        <taxon>Cnidaria</taxon>
        <taxon>Anthozoa</taxon>
        <taxon>Hexacorallia</taxon>
        <taxon>Scleractinia</taxon>
        <taxon>Fungiina</taxon>
        <taxon>Poritidae</taxon>
        <taxon>Porites</taxon>
    </lineage>
</organism>
<reference evidence="1 2" key="1">
    <citation type="submission" date="2022-05" db="EMBL/GenBank/DDBJ databases">
        <authorList>
            <consortium name="Genoscope - CEA"/>
            <person name="William W."/>
        </authorList>
    </citation>
    <scope>NUCLEOTIDE SEQUENCE [LARGE SCALE GENOMIC DNA]</scope>
</reference>
<sequence>MRVTSDTNCQFKEYEMKRLKWLKNQLSKAVSIFHEEKETLNNHEVASGTELIGIINNIQEVNDEIDTTSSTLNANTLWEHQEKAVNFCDAAIAFINSLKLPPLCDHILKATDAGRGVGVTNTEVNYRDIDMIHRAPHDSEQNEAEPSNTAIGEALVDGRALHWEYFQPTDLISEEELKTLTVEEMRELEAEEVERNAWRVA</sequence>
<keyword evidence="2" id="KW-1185">Reference proteome</keyword>
<feature type="non-terminal residue" evidence="1">
    <location>
        <position position="201"/>
    </location>
</feature>
<comment type="caution">
    <text evidence="1">The sequence shown here is derived from an EMBL/GenBank/DDBJ whole genome shotgun (WGS) entry which is preliminary data.</text>
</comment>
<name>A0ABN8P223_9CNID</name>
<protein>
    <submittedName>
        <fullName evidence="1">Uncharacterized protein</fullName>
    </submittedName>
</protein>
<evidence type="ECO:0000313" key="1">
    <source>
        <dbReference type="EMBL" id="CAH3130108.1"/>
    </source>
</evidence>
<dbReference type="Proteomes" id="UP001159405">
    <property type="component" value="Unassembled WGS sequence"/>
</dbReference>